<accession>A0A9D2HDP2</accession>
<proteinExistence type="predicted"/>
<protein>
    <submittedName>
        <fullName evidence="2">Uncharacterized protein</fullName>
    </submittedName>
</protein>
<gene>
    <name evidence="2" type="ORF">H9962_03685</name>
</gene>
<comment type="caution">
    <text evidence="2">The sequence shown here is derived from an EMBL/GenBank/DDBJ whole genome shotgun (WGS) entry which is preliminary data.</text>
</comment>
<feature type="transmembrane region" description="Helical" evidence="1">
    <location>
        <begin position="109"/>
        <end position="127"/>
    </location>
</feature>
<keyword evidence="1" id="KW-0472">Membrane</keyword>
<dbReference type="AlphaFoldDB" id="A0A9D2HDP2"/>
<evidence type="ECO:0000313" key="2">
    <source>
        <dbReference type="EMBL" id="HJA08276.1"/>
    </source>
</evidence>
<dbReference type="GO" id="GO:0003677">
    <property type="term" value="F:DNA binding"/>
    <property type="evidence" value="ECO:0007669"/>
    <property type="project" value="InterPro"/>
</dbReference>
<dbReference type="EMBL" id="DXAN01000007">
    <property type="protein sequence ID" value="HJA08276.1"/>
    <property type="molecule type" value="Genomic_DNA"/>
</dbReference>
<reference evidence="2" key="1">
    <citation type="journal article" date="2021" name="PeerJ">
        <title>Extensive microbial diversity within the chicken gut microbiome revealed by metagenomics and culture.</title>
        <authorList>
            <person name="Gilroy R."/>
            <person name="Ravi A."/>
            <person name="Getino M."/>
            <person name="Pursley I."/>
            <person name="Horton D.L."/>
            <person name="Alikhan N.F."/>
            <person name="Baker D."/>
            <person name="Gharbi K."/>
            <person name="Hall N."/>
            <person name="Watson M."/>
            <person name="Adriaenssens E.M."/>
            <person name="Foster-Nyarko E."/>
            <person name="Jarju S."/>
            <person name="Secka A."/>
            <person name="Antonio M."/>
            <person name="Oren A."/>
            <person name="Chaudhuri R.R."/>
            <person name="La Ragione R."/>
            <person name="Hildebrand F."/>
            <person name="Pallen M.J."/>
        </authorList>
    </citation>
    <scope>NUCLEOTIDE SEQUENCE</scope>
    <source>
        <strain evidence="2">CHK186-16707</strain>
    </source>
</reference>
<evidence type="ECO:0000256" key="1">
    <source>
        <dbReference type="SAM" id="Phobius"/>
    </source>
</evidence>
<dbReference type="InterPro" id="IPR010982">
    <property type="entry name" value="Lambda_DNA-bd_dom_sf"/>
</dbReference>
<name>A0A9D2HDP2_9BACT</name>
<reference evidence="2" key="2">
    <citation type="submission" date="2021-04" db="EMBL/GenBank/DDBJ databases">
        <authorList>
            <person name="Gilroy R."/>
        </authorList>
    </citation>
    <scope>NUCLEOTIDE SEQUENCE</scope>
    <source>
        <strain evidence="2">CHK186-16707</strain>
    </source>
</reference>
<organism evidence="2 3">
    <name type="scientific">Candidatus Mailhella merdigallinarum</name>
    <dbReference type="NCBI Taxonomy" id="2838658"/>
    <lineage>
        <taxon>Bacteria</taxon>
        <taxon>Pseudomonadati</taxon>
        <taxon>Thermodesulfobacteriota</taxon>
        <taxon>Desulfovibrionia</taxon>
        <taxon>Desulfovibrionales</taxon>
        <taxon>Desulfovibrionaceae</taxon>
        <taxon>Mailhella</taxon>
    </lineage>
</organism>
<evidence type="ECO:0000313" key="3">
    <source>
        <dbReference type="Proteomes" id="UP000824225"/>
    </source>
</evidence>
<keyword evidence="1" id="KW-0812">Transmembrane</keyword>
<sequence>MNVVPPWLELRMLTEWHRLRRAADSRRPGGPDRDSAAFRSKYATAVRSLLGTYHRLQIQGVPDEHFDQAWERLADLCGASDQKRLAAFLDCTPEDVSETVRLRRIPASWLLYLAYMEGIAPVWILTGRGDRHLHRRRVPGWKDRPAVRRVRALWSNIRDRLE</sequence>
<dbReference type="Gene3D" id="1.10.260.40">
    <property type="entry name" value="lambda repressor-like DNA-binding domains"/>
    <property type="match status" value="1"/>
</dbReference>
<keyword evidence="1" id="KW-1133">Transmembrane helix</keyword>
<dbReference type="Proteomes" id="UP000824225">
    <property type="component" value="Unassembled WGS sequence"/>
</dbReference>